<name>F0WG65_9STRA</name>
<reference evidence="2" key="2">
    <citation type="submission" date="2011-02" db="EMBL/GenBank/DDBJ databases">
        <authorList>
            <person name="MacLean D."/>
        </authorList>
    </citation>
    <scope>NUCLEOTIDE SEQUENCE</scope>
</reference>
<feature type="compositionally biased region" description="Polar residues" evidence="1">
    <location>
        <begin position="81"/>
        <end position="94"/>
    </location>
</feature>
<feature type="region of interest" description="Disordered" evidence="1">
    <location>
        <begin position="81"/>
        <end position="100"/>
    </location>
</feature>
<feature type="region of interest" description="Disordered" evidence="1">
    <location>
        <begin position="1"/>
        <end position="23"/>
    </location>
</feature>
<feature type="compositionally biased region" description="Polar residues" evidence="1">
    <location>
        <begin position="8"/>
        <end position="20"/>
    </location>
</feature>
<reference evidence="2" key="1">
    <citation type="journal article" date="2011" name="PLoS Biol.">
        <title>Gene gain and loss during evolution of obligate parasitism in the white rust pathogen of Arabidopsis thaliana.</title>
        <authorList>
            <person name="Kemen E."/>
            <person name="Gardiner A."/>
            <person name="Schultz-Larsen T."/>
            <person name="Kemen A.C."/>
            <person name="Balmuth A.L."/>
            <person name="Robert-Seilaniantz A."/>
            <person name="Bailey K."/>
            <person name="Holub E."/>
            <person name="Studholme D.J."/>
            <person name="Maclean D."/>
            <person name="Jones J.D."/>
        </authorList>
    </citation>
    <scope>NUCLEOTIDE SEQUENCE</scope>
</reference>
<gene>
    <name evidence="2" type="primary">AlNc14C88G5595</name>
    <name evidence="2" type="ORF">ALNC14_063430</name>
</gene>
<dbReference type="HOGENOM" id="CLU_2311401_0_0_1"/>
<evidence type="ECO:0000313" key="2">
    <source>
        <dbReference type="EMBL" id="CCA20200.1"/>
    </source>
</evidence>
<proteinExistence type="predicted"/>
<sequence length="100" mass="10969">MFGVTTGAERNTSNPPTSMDMSPDLIALVPILTDLFDLNRKIANFNISGGRGTRARKQICEGVSRAIDGDHDLDEKYAQEASFQQGQVPPQLTRHSLDSH</sequence>
<organism evidence="2">
    <name type="scientific">Albugo laibachii Nc14</name>
    <dbReference type="NCBI Taxonomy" id="890382"/>
    <lineage>
        <taxon>Eukaryota</taxon>
        <taxon>Sar</taxon>
        <taxon>Stramenopiles</taxon>
        <taxon>Oomycota</taxon>
        <taxon>Peronosporomycetes</taxon>
        <taxon>Albuginales</taxon>
        <taxon>Albuginaceae</taxon>
        <taxon>Albugo</taxon>
    </lineage>
</organism>
<dbReference type="AlphaFoldDB" id="F0WG65"/>
<accession>F0WG65</accession>
<dbReference type="EMBL" id="FR824133">
    <property type="protein sequence ID" value="CCA20200.1"/>
    <property type="molecule type" value="Genomic_DNA"/>
</dbReference>
<evidence type="ECO:0000256" key="1">
    <source>
        <dbReference type="SAM" id="MobiDB-lite"/>
    </source>
</evidence>
<protein>
    <submittedName>
        <fullName evidence="2">AlNc14C88G5595 protein</fullName>
    </submittedName>
</protein>